<keyword evidence="2" id="KW-0547">Nucleotide-binding</keyword>
<dbReference type="Proteomes" id="UP000199111">
    <property type="component" value="Unassembled WGS sequence"/>
</dbReference>
<accession>A0A1I3L3V0</accession>
<proteinExistence type="predicted"/>
<evidence type="ECO:0000256" key="2">
    <source>
        <dbReference type="ARBA" id="ARBA00022806"/>
    </source>
</evidence>
<dbReference type="RefSeq" id="WP_177245016.1">
    <property type="nucleotide sequence ID" value="NZ_FOQY01000005.1"/>
</dbReference>
<evidence type="ECO:0000313" key="5">
    <source>
        <dbReference type="EMBL" id="SFI79413.1"/>
    </source>
</evidence>
<evidence type="ECO:0000256" key="3">
    <source>
        <dbReference type="ARBA" id="ARBA00023204"/>
    </source>
</evidence>
<sequence>MSRRTSVSRLTSIARCGTAFELERIERLPALPAGWTIQGIGVHDAADGWEKSGRTMTVQAAQEIFKTTWREEIAKADQRFPDRDRWLVGGRKKVQNDLIDRYEGGQQQIADYIRYNLEDDQWRPYTMPDGTVAAEVGFEVEFAGVIVRGYIDLLMEHIETGELRVRDIKTGSKIPDVPFQLIVYAMAVNDVIGAQVEWGEYFMTRDGKPTVPIDLTKLDHEWIRTWFLRQVQIEEQRLFLPNSGDACRTCGVIIHCPLKK</sequence>
<keyword evidence="6" id="KW-1185">Reference proteome</keyword>
<keyword evidence="1" id="KW-0227">DNA damage</keyword>
<keyword evidence="2" id="KW-0347">Helicase</keyword>
<dbReference type="AlphaFoldDB" id="A0A1I3L3V0"/>
<keyword evidence="3" id="KW-0234">DNA repair</keyword>
<organism evidence="5 6">
    <name type="scientific">Streptosporangium canum</name>
    <dbReference type="NCBI Taxonomy" id="324952"/>
    <lineage>
        <taxon>Bacteria</taxon>
        <taxon>Bacillati</taxon>
        <taxon>Actinomycetota</taxon>
        <taxon>Actinomycetes</taxon>
        <taxon>Streptosporangiales</taxon>
        <taxon>Streptosporangiaceae</taxon>
        <taxon>Streptosporangium</taxon>
    </lineage>
</organism>
<keyword evidence="2" id="KW-0067">ATP-binding</keyword>
<dbReference type="GeneID" id="96297547"/>
<gene>
    <name evidence="5" type="ORF">SAMN05216275_1056</name>
</gene>
<dbReference type="EMBL" id="FOQY01000005">
    <property type="protein sequence ID" value="SFI79413.1"/>
    <property type="molecule type" value="Genomic_DNA"/>
</dbReference>
<dbReference type="Gene3D" id="3.90.320.10">
    <property type="match status" value="1"/>
</dbReference>
<keyword evidence="2" id="KW-0378">Hydrolase</keyword>
<feature type="domain" description="PD-(D/E)XK endonuclease-like" evidence="4">
    <location>
        <begin position="5"/>
        <end position="257"/>
    </location>
</feature>
<dbReference type="InterPro" id="IPR011604">
    <property type="entry name" value="PDDEXK-like_dom_sf"/>
</dbReference>
<name>A0A1I3L3V0_9ACTN</name>
<dbReference type="Pfam" id="PF12705">
    <property type="entry name" value="PDDEXK_1"/>
    <property type="match status" value="1"/>
</dbReference>
<dbReference type="GO" id="GO:0004386">
    <property type="term" value="F:helicase activity"/>
    <property type="evidence" value="ECO:0007669"/>
    <property type="project" value="UniProtKB-KW"/>
</dbReference>
<dbReference type="InterPro" id="IPR038726">
    <property type="entry name" value="PDDEXK_AddAB-type"/>
</dbReference>
<evidence type="ECO:0000313" key="6">
    <source>
        <dbReference type="Proteomes" id="UP000199111"/>
    </source>
</evidence>
<evidence type="ECO:0000256" key="1">
    <source>
        <dbReference type="ARBA" id="ARBA00022763"/>
    </source>
</evidence>
<protein>
    <submittedName>
        <fullName evidence="5">PD-(D/E)XK nuclease superfamily protein</fullName>
    </submittedName>
</protein>
<dbReference type="GO" id="GO:0006281">
    <property type="term" value="P:DNA repair"/>
    <property type="evidence" value="ECO:0007669"/>
    <property type="project" value="UniProtKB-KW"/>
</dbReference>
<evidence type="ECO:0000259" key="4">
    <source>
        <dbReference type="Pfam" id="PF12705"/>
    </source>
</evidence>
<reference evidence="6" key="1">
    <citation type="submission" date="2016-10" db="EMBL/GenBank/DDBJ databases">
        <authorList>
            <person name="Varghese N."/>
            <person name="Submissions S."/>
        </authorList>
    </citation>
    <scope>NUCLEOTIDE SEQUENCE [LARGE SCALE GENOMIC DNA]</scope>
    <source>
        <strain evidence="6">CGMCC 4.2126</strain>
    </source>
</reference>